<dbReference type="FunFam" id="3.20.20.80:FF:000006">
    <property type="entry name" value="Beta-galactosidase"/>
    <property type="match status" value="1"/>
</dbReference>
<dbReference type="EC" id="3.2.1.23" evidence="3 7"/>
<comment type="similarity">
    <text evidence="2 8">Belongs to the glycosyl hydrolase 35 family.</text>
</comment>
<gene>
    <name evidence="11" type="ORF">RJ639_009451</name>
</gene>
<dbReference type="CDD" id="cd22842">
    <property type="entry name" value="Gal_Rha_Lectin_BGal"/>
    <property type="match status" value="1"/>
</dbReference>
<dbReference type="Gene3D" id="2.60.120.740">
    <property type="match status" value="1"/>
</dbReference>
<dbReference type="Pfam" id="PF02140">
    <property type="entry name" value="SUEL_Lectin"/>
    <property type="match status" value="1"/>
</dbReference>
<evidence type="ECO:0000256" key="3">
    <source>
        <dbReference type="ARBA" id="ARBA00012756"/>
    </source>
</evidence>
<keyword evidence="9" id="KW-0812">Transmembrane</keyword>
<dbReference type="InterPro" id="IPR041392">
    <property type="entry name" value="GHD"/>
</dbReference>
<protein>
    <recommendedName>
        <fullName evidence="3 7">Beta-galactosidase</fullName>
        <ecNumber evidence="3 7">3.2.1.23</ecNumber>
    </recommendedName>
</protein>
<feature type="domain" description="SUEL-type lectin" evidence="10">
    <location>
        <begin position="822"/>
        <end position="906"/>
    </location>
</feature>
<dbReference type="AlphaFoldDB" id="A0AA88VQV7"/>
<dbReference type="InterPro" id="IPR019801">
    <property type="entry name" value="Glyco_hydro_35_CS"/>
</dbReference>
<dbReference type="GO" id="GO:0005975">
    <property type="term" value="P:carbohydrate metabolic process"/>
    <property type="evidence" value="ECO:0007669"/>
    <property type="project" value="InterPro"/>
</dbReference>
<feature type="transmembrane region" description="Helical" evidence="9">
    <location>
        <begin position="6"/>
        <end position="32"/>
    </location>
</feature>
<keyword evidence="4" id="KW-0732">Signal</keyword>
<dbReference type="SUPFAM" id="SSF49785">
    <property type="entry name" value="Galactose-binding domain-like"/>
    <property type="match status" value="2"/>
</dbReference>
<sequence>MRGNPPFVLIFFVTLIFGGYYCELGCSVTVTYDHRALVIDGKRRILQSGSFHYPRTTPDVSLLSLMLIVLSMWPEIIRKSKEGGLDVIETYVFWNYHEPVKGEYYFEGRFDLVKFVRTVHEAGLYVHLRIGPYVCAEWNYGGFPLWLHFIPGVQFRTTNEIFKKEMNIFLVKIVNLMKEENLFASQGGPIILAQVENEYGNVEGSYGVGGKLYIKWAAETAISLNTTVPWVMCAQSDAPDPIINTCNGCYCDGFTPNSPSKPKMWTENYSGWFLSFGYAVPYRPVEDLAFSVARFFEKGGTFQNYYMYFGGTNFGRTAGGPLIATSYDYDAPIDEYGFTRQPKWGHLRDLHKSIKHCEDYLVNADPTQQSLGMNLEAHVYYKTSNDCAAFLANYDSSVDANVSFNGNSYFLPAWSVSILPDCKNVIFNTAKVDVHKFYVEKLFCCPMSVEVVSQRTVGDVALAHNTRGSELSLASSKWSWYKEEVGVWSNNSFVASSLLEQINTTKDMSDFLWYTTSINVDENMKHGRESEGILLIESLGHAALVFVNKKLVGFGYGNHDIPDFLFSKKISLNYGSNTLDVLSMMIGLQNYGPWFDIAGAGIFSVILGDLKNGKKNISSSEWTYQVGLKGEYLGLDKMSLANSSVWIQESALPTNQSLIWYKATFLAPEGSGPLMLNLASMGKGQAWVNGRGIGRYWPAYISPSTGCVDTCDYRGTYEPFKCLKKCGQPAQTLIKIVTPRAYANLLALLVHTTVDLRRTLSRYHIPRSWVHPGQNLLVLHEELGGDPSKVSVLTQTGKELCAHVSEADPPQADSWKPYSDVKSQGPEVRLVCEQGWHIASINFASFGRPEGDCGTFSPGSCHTNVLSIVERACLGKQGCSVPLSMTDLGDPCPGMLKSLAVEALCSA</sequence>
<dbReference type="Pfam" id="PF17834">
    <property type="entry name" value="GHD"/>
    <property type="match status" value="1"/>
</dbReference>
<dbReference type="InterPro" id="IPR043159">
    <property type="entry name" value="Lectin_gal-bd_sf"/>
</dbReference>
<reference evidence="11" key="1">
    <citation type="submission" date="2022-12" db="EMBL/GenBank/DDBJ databases">
        <title>Draft genome assemblies for two species of Escallonia (Escalloniales).</title>
        <authorList>
            <person name="Chanderbali A."/>
            <person name="Dervinis C."/>
            <person name="Anghel I."/>
            <person name="Soltis D."/>
            <person name="Soltis P."/>
            <person name="Zapata F."/>
        </authorList>
    </citation>
    <scope>NUCLEOTIDE SEQUENCE</scope>
    <source>
        <strain evidence="11">UCBG64.0493</strain>
        <tissue evidence="11">Leaf</tissue>
    </source>
</reference>
<dbReference type="InterPro" id="IPR048913">
    <property type="entry name" value="BetaGal_gal-bd"/>
</dbReference>
<dbReference type="Pfam" id="PF21467">
    <property type="entry name" value="BetaGal_gal-bd"/>
    <property type="match status" value="1"/>
</dbReference>
<evidence type="ECO:0000256" key="9">
    <source>
        <dbReference type="SAM" id="Phobius"/>
    </source>
</evidence>
<dbReference type="SUPFAM" id="SSF51445">
    <property type="entry name" value="(Trans)glycosidases"/>
    <property type="match status" value="1"/>
</dbReference>
<dbReference type="InterPro" id="IPR000922">
    <property type="entry name" value="Lectin_gal-bd_dom"/>
</dbReference>
<evidence type="ECO:0000256" key="6">
    <source>
        <dbReference type="ARBA" id="ARBA00023295"/>
    </source>
</evidence>
<keyword evidence="6 7" id="KW-0326">Glycosidase</keyword>
<accession>A0AA88VQV7</accession>
<dbReference type="InterPro" id="IPR017853">
    <property type="entry name" value="GH"/>
</dbReference>
<evidence type="ECO:0000256" key="7">
    <source>
        <dbReference type="RuleBase" id="RU000675"/>
    </source>
</evidence>
<dbReference type="Pfam" id="PF01301">
    <property type="entry name" value="Glyco_hydro_35"/>
    <property type="match status" value="1"/>
</dbReference>
<keyword evidence="9" id="KW-0472">Membrane</keyword>
<evidence type="ECO:0000256" key="2">
    <source>
        <dbReference type="ARBA" id="ARBA00009809"/>
    </source>
</evidence>
<dbReference type="PROSITE" id="PS50228">
    <property type="entry name" value="SUEL_LECTIN"/>
    <property type="match status" value="1"/>
</dbReference>
<dbReference type="InterPro" id="IPR031330">
    <property type="entry name" value="Gly_Hdrlase_35_cat"/>
</dbReference>
<evidence type="ECO:0000256" key="1">
    <source>
        <dbReference type="ARBA" id="ARBA00001412"/>
    </source>
</evidence>
<dbReference type="Gene3D" id="2.60.120.260">
    <property type="entry name" value="Galactose-binding domain-like"/>
    <property type="match status" value="2"/>
</dbReference>
<evidence type="ECO:0000256" key="5">
    <source>
        <dbReference type="ARBA" id="ARBA00022801"/>
    </source>
</evidence>
<comment type="caution">
    <text evidence="11">The sequence shown here is derived from an EMBL/GenBank/DDBJ whole genome shotgun (WGS) entry which is preliminary data.</text>
</comment>
<evidence type="ECO:0000256" key="4">
    <source>
        <dbReference type="ARBA" id="ARBA00022729"/>
    </source>
</evidence>
<dbReference type="FunFam" id="2.60.120.260:FF:000142">
    <property type="entry name" value="Beta-galactosidase"/>
    <property type="match status" value="1"/>
</dbReference>
<dbReference type="EMBL" id="JAVXUP010001300">
    <property type="protein sequence ID" value="KAK3013390.1"/>
    <property type="molecule type" value="Genomic_DNA"/>
</dbReference>
<dbReference type="GO" id="GO:0030246">
    <property type="term" value="F:carbohydrate binding"/>
    <property type="evidence" value="ECO:0007669"/>
    <property type="project" value="InterPro"/>
</dbReference>
<dbReference type="Gene3D" id="3.20.20.80">
    <property type="entry name" value="Glycosidases"/>
    <property type="match status" value="1"/>
</dbReference>
<organism evidence="11 12">
    <name type="scientific">Escallonia herrerae</name>
    <dbReference type="NCBI Taxonomy" id="1293975"/>
    <lineage>
        <taxon>Eukaryota</taxon>
        <taxon>Viridiplantae</taxon>
        <taxon>Streptophyta</taxon>
        <taxon>Embryophyta</taxon>
        <taxon>Tracheophyta</taxon>
        <taxon>Spermatophyta</taxon>
        <taxon>Magnoliopsida</taxon>
        <taxon>eudicotyledons</taxon>
        <taxon>Gunneridae</taxon>
        <taxon>Pentapetalae</taxon>
        <taxon>asterids</taxon>
        <taxon>campanulids</taxon>
        <taxon>Escalloniales</taxon>
        <taxon>Escalloniaceae</taxon>
        <taxon>Escallonia</taxon>
    </lineage>
</organism>
<dbReference type="PANTHER" id="PTHR23421">
    <property type="entry name" value="BETA-GALACTOSIDASE RELATED"/>
    <property type="match status" value="1"/>
</dbReference>
<evidence type="ECO:0000256" key="8">
    <source>
        <dbReference type="RuleBase" id="RU003679"/>
    </source>
</evidence>
<proteinExistence type="inferred from homology"/>
<comment type="catalytic activity">
    <reaction evidence="1 7">
        <text>Hydrolysis of terminal non-reducing beta-D-galactose residues in beta-D-galactosides.</text>
        <dbReference type="EC" id="3.2.1.23"/>
    </reaction>
</comment>
<keyword evidence="12" id="KW-1185">Reference proteome</keyword>
<name>A0AA88VQV7_9ASTE</name>
<dbReference type="GO" id="GO:0004565">
    <property type="term" value="F:beta-galactosidase activity"/>
    <property type="evidence" value="ECO:0007669"/>
    <property type="project" value="UniProtKB-EC"/>
</dbReference>
<evidence type="ECO:0000313" key="12">
    <source>
        <dbReference type="Proteomes" id="UP001188597"/>
    </source>
</evidence>
<dbReference type="InterPro" id="IPR001944">
    <property type="entry name" value="Glycoside_Hdrlase_35"/>
</dbReference>
<keyword evidence="9" id="KW-1133">Transmembrane helix</keyword>
<evidence type="ECO:0000259" key="10">
    <source>
        <dbReference type="PROSITE" id="PS50228"/>
    </source>
</evidence>
<evidence type="ECO:0000313" key="11">
    <source>
        <dbReference type="EMBL" id="KAK3013390.1"/>
    </source>
</evidence>
<dbReference type="PROSITE" id="PS01182">
    <property type="entry name" value="GLYCOSYL_HYDROL_F35"/>
    <property type="match status" value="1"/>
</dbReference>
<dbReference type="InterPro" id="IPR008979">
    <property type="entry name" value="Galactose-bd-like_sf"/>
</dbReference>
<keyword evidence="5 7" id="KW-0378">Hydrolase</keyword>
<dbReference type="PRINTS" id="PR00742">
    <property type="entry name" value="GLHYDRLASE35"/>
</dbReference>
<dbReference type="Proteomes" id="UP001188597">
    <property type="component" value="Unassembled WGS sequence"/>
</dbReference>